<organism evidence="8 12">
    <name type="scientific">Didymodactylos carnosus</name>
    <dbReference type="NCBI Taxonomy" id="1234261"/>
    <lineage>
        <taxon>Eukaryota</taxon>
        <taxon>Metazoa</taxon>
        <taxon>Spiralia</taxon>
        <taxon>Gnathifera</taxon>
        <taxon>Rotifera</taxon>
        <taxon>Eurotatoria</taxon>
        <taxon>Bdelloidea</taxon>
        <taxon>Philodinida</taxon>
        <taxon>Philodinidae</taxon>
        <taxon>Didymodactylos</taxon>
    </lineage>
</organism>
<evidence type="ECO:0000259" key="7">
    <source>
        <dbReference type="Pfam" id="PF07479"/>
    </source>
</evidence>
<comment type="catalytic activity">
    <reaction evidence="5">
        <text>sn-glycerol 3-phosphate + NAD(+) = dihydroxyacetone phosphate + NADH + H(+)</text>
        <dbReference type="Rhea" id="RHEA:11092"/>
        <dbReference type="ChEBI" id="CHEBI:15378"/>
        <dbReference type="ChEBI" id="CHEBI:57540"/>
        <dbReference type="ChEBI" id="CHEBI:57597"/>
        <dbReference type="ChEBI" id="CHEBI:57642"/>
        <dbReference type="ChEBI" id="CHEBI:57945"/>
        <dbReference type="EC" id="1.1.1.8"/>
    </reaction>
</comment>
<dbReference type="Proteomes" id="UP000677228">
    <property type="component" value="Unassembled WGS sequence"/>
</dbReference>
<dbReference type="Pfam" id="PF07479">
    <property type="entry name" value="NAD_Gly3P_dh_C"/>
    <property type="match status" value="1"/>
</dbReference>
<evidence type="ECO:0000313" key="8">
    <source>
        <dbReference type="EMBL" id="CAF0888512.1"/>
    </source>
</evidence>
<dbReference type="EMBL" id="CAJNOQ010001350">
    <property type="protein sequence ID" value="CAF0888512.1"/>
    <property type="molecule type" value="Genomic_DNA"/>
</dbReference>
<dbReference type="PRINTS" id="PR00077">
    <property type="entry name" value="GPDHDRGNASE"/>
</dbReference>
<dbReference type="Proteomes" id="UP000681722">
    <property type="component" value="Unassembled WGS sequence"/>
</dbReference>
<evidence type="ECO:0000313" key="12">
    <source>
        <dbReference type="Proteomes" id="UP000663829"/>
    </source>
</evidence>
<sequence length="235" mass="25995">MMVACLDVAESAKDADILLINLPHQLVTDTCSKIQDGIPCYMLVSADIADKAATGTFCDATIGSDNYKDGQMIQELFQTDKLKVDIKLHRQGVEISASLEDIVALAAGIYDGLSDKTKAIVIRIGLNEMIQFCKYFFNGHLEVIESYCIGVLYTSCYAGRNKEVGEALVKTGKCIKTLEEEMFNGQELQGPIAAARVTEWLKATGESNDLPTFERPTLDHPTVERPRHLSDRHFE</sequence>
<dbReference type="PANTHER" id="PTHR11728:SF8">
    <property type="entry name" value="GLYCEROL-3-PHOSPHATE DEHYDROGENASE [NAD(+)]-RELATED"/>
    <property type="match status" value="1"/>
</dbReference>
<dbReference type="AlphaFoldDB" id="A0A813YSU9"/>
<name>A0A813YSU9_9BILA</name>
<comment type="caution">
    <text evidence="8">The sequence shown here is derived from an EMBL/GenBank/DDBJ whole genome shotgun (WGS) entry which is preliminary data.</text>
</comment>
<dbReference type="GO" id="GO:0005829">
    <property type="term" value="C:cytosol"/>
    <property type="evidence" value="ECO:0007669"/>
    <property type="project" value="TreeGrafter"/>
</dbReference>
<proteinExistence type="inferred from homology"/>
<dbReference type="GO" id="GO:0005975">
    <property type="term" value="P:carbohydrate metabolic process"/>
    <property type="evidence" value="ECO:0007669"/>
    <property type="project" value="InterPro"/>
</dbReference>
<dbReference type="EMBL" id="CAJOBA010052654">
    <property type="protein sequence ID" value="CAF4257298.1"/>
    <property type="molecule type" value="Genomic_DNA"/>
</dbReference>
<evidence type="ECO:0000256" key="3">
    <source>
        <dbReference type="ARBA" id="ARBA00023002"/>
    </source>
</evidence>
<evidence type="ECO:0000256" key="1">
    <source>
        <dbReference type="ARBA" id="ARBA00011009"/>
    </source>
</evidence>
<comment type="similarity">
    <text evidence="1">Belongs to the NAD-dependent glycerol-3-phosphate dehydrogenase family.</text>
</comment>
<evidence type="ECO:0000256" key="4">
    <source>
        <dbReference type="ARBA" id="ARBA00023027"/>
    </source>
</evidence>
<protein>
    <recommendedName>
        <fullName evidence="2">glycerol-3-phosphate dehydrogenase (NAD(+))</fullName>
        <ecNumber evidence="2">1.1.1.8</ecNumber>
    </recommendedName>
</protein>
<dbReference type="EMBL" id="CAJOBC010001350">
    <property type="protein sequence ID" value="CAF3673250.1"/>
    <property type="molecule type" value="Genomic_DNA"/>
</dbReference>
<keyword evidence="12" id="KW-1185">Reference proteome</keyword>
<dbReference type="PANTHER" id="PTHR11728">
    <property type="entry name" value="GLYCEROL-3-PHOSPHATE DEHYDROGENASE"/>
    <property type="match status" value="1"/>
</dbReference>
<feature type="region of interest" description="Disordered" evidence="6">
    <location>
        <begin position="207"/>
        <end position="235"/>
    </location>
</feature>
<dbReference type="GO" id="GO:0006072">
    <property type="term" value="P:glycerol-3-phosphate metabolic process"/>
    <property type="evidence" value="ECO:0007669"/>
    <property type="project" value="InterPro"/>
</dbReference>
<dbReference type="EC" id="1.1.1.8" evidence="2"/>
<dbReference type="GO" id="GO:0141152">
    <property type="term" value="F:glycerol-3-phosphate dehydrogenase (NAD+) activity"/>
    <property type="evidence" value="ECO:0007669"/>
    <property type="project" value="UniProtKB-EC"/>
</dbReference>
<dbReference type="InterPro" id="IPR006109">
    <property type="entry name" value="G3P_DH_NAD-dep_C"/>
</dbReference>
<accession>A0A813YSU9</accession>
<dbReference type="SUPFAM" id="SSF48179">
    <property type="entry name" value="6-phosphogluconate dehydrogenase C-terminal domain-like"/>
    <property type="match status" value="1"/>
</dbReference>
<reference evidence="8" key="1">
    <citation type="submission" date="2021-02" db="EMBL/GenBank/DDBJ databases">
        <authorList>
            <person name="Nowell W R."/>
        </authorList>
    </citation>
    <scope>NUCLEOTIDE SEQUENCE</scope>
</reference>
<dbReference type="Proteomes" id="UP000682733">
    <property type="component" value="Unassembled WGS sequence"/>
</dbReference>
<dbReference type="Gene3D" id="3.40.50.720">
    <property type="entry name" value="NAD(P)-binding Rossmann-like Domain"/>
    <property type="match status" value="1"/>
</dbReference>
<dbReference type="InterPro" id="IPR013328">
    <property type="entry name" value="6PGD_dom2"/>
</dbReference>
<keyword evidence="3" id="KW-0560">Oxidoreductase</keyword>
<evidence type="ECO:0000256" key="6">
    <source>
        <dbReference type="SAM" id="MobiDB-lite"/>
    </source>
</evidence>
<feature type="domain" description="Glycerol-3-phosphate dehydrogenase NAD-dependent C-terminal" evidence="7">
    <location>
        <begin position="91"/>
        <end position="211"/>
    </location>
</feature>
<evidence type="ECO:0000313" key="9">
    <source>
        <dbReference type="EMBL" id="CAF1464374.1"/>
    </source>
</evidence>
<dbReference type="SUPFAM" id="SSF51735">
    <property type="entry name" value="NAD(P)-binding Rossmann-fold domains"/>
    <property type="match status" value="1"/>
</dbReference>
<dbReference type="EMBL" id="CAJNOK010030783">
    <property type="protein sequence ID" value="CAF1464374.1"/>
    <property type="molecule type" value="Genomic_DNA"/>
</dbReference>
<feature type="compositionally biased region" description="Basic and acidic residues" evidence="6">
    <location>
        <begin position="216"/>
        <end position="235"/>
    </location>
</feature>
<gene>
    <name evidence="8" type="ORF">GPM918_LOCUS7994</name>
    <name evidence="9" type="ORF">OVA965_LOCUS35389</name>
    <name evidence="10" type="ORF">SRO942_LOCUS7994</name>
    <name evidence="11" type="ORF">TMI583_LOCUS36354</name>
</gene>
<dbReference type="InterPro" id="IPR036291">
    <property type="entry name" value="NAD(P)-bd_dom_sf"/>
</dbReference>
<evidence type="ECO:0000313" key="10">
    <source>
        <dbReference type="EMBL" id="CAF3673250.1"/>
    </source>
</evidence>
<evidence type="ECO:0000256" key="2">
    <source>
        <dbReference type="ARBA" id="ARBA00013218"/>
    </source>
</evidence>
<dbReference type="FunFam" id="1.10.1040.10:FF:000004">
    <property type="entry name" value="Glycerol-3-phosphate dehydrogenase [NAD(+)]"/>
    <property type="match status" value="1"/>
</dbReference>
<evidence type="ECO:0000256" key="5">
    <source>
        <dbReference type="ARBA" id="ARBA00048683"/>
    </source>
</evidence>
<keyword evidence="4" id="KW-0520">NAD</keyword>
<dbReference type="InterPro" id="IPR008927">
    <property type="entry name" value="6-PGluconate_DH-like_C_sf"/>
</dbReference>
<dbReference type="Proteomes" id="UP000663829">
    <property type="component" value="Unassembled WGS sequence"/>
</dbReference>
<evidence type="ECO:0000313" key="11">
    <source>
        <dbReference type="EMBL" id="CAF4257298.1"/>
    </source>
</evidence>
<dbReference type="OrthoDB" id="10263760at2759"/>
<dbReference type="Gene3D" id="1.10.1040.10">
    <property type="entry name" value="N-(1-d-carboxylethyl)-l-norvaline Dehydrogenase, domain 2"/>
    <property type="match status" value="1"/>
</dbReference>
<dbReference type="InterPro" id="IPR006168">
    <property type="entry name" value="G3P_DH_NAD-dep"/>
</dbReference>